<feature type="domain" description="C2H2-type" evidence="6">
    <location>
        <begin position="216"/>
        <end position="244"/>
    </location>
</feature>
<name>A0ABD2N0T0_9CUCU</name>
<feature type="domain" description="C2H2-type" evidence="6">
    <location>
        <begin position="187"/>
        <end position="215"/>
    </location>
</feature>
<dbReference type="Pfam" id="PF00096">
    <property type="entry name" value="zf-C2H2"/>
    <property type="match status" value="3"/>
</dbReference>
<evidence type="ECO:0000256" key="4">
    <source>
        <dbReference type="ARBA" id="ARBA00022833"/>
    </source>
</evidence>
<organism evidence="7 8">
    <name type="scientific">Cryptolaemus montrouzieri</name>
    <dbReference type="NCBI Taxonomy" id="559131"/>
    <lineage>
        <taxon>Eukaryota</taxon>
        <taxon>Metazoa</taxon>
        <taxon>Ecdysozoa</taxon>
        <taxon>Arthropoda</taxon>
        <taxon>Hexapoda</taxon>
        <taxon>Insecta</taxon>
        <taxon>Pterygota</taxon>
        <taxon>Neoptera</taxon>
        <taxon>Endopterygota</taxon>
        <taxon>Coleoptera</taxon>
        <taxon>Polyphaga</taxon>
        <taxon>Cucujiformia</taxon>
        <taxon>Coccinelloidea</taxon>
        <taxon>Coccinellidae</taxon>
        <taxon>Scymninae</taxon>
        <taxon>Scymnini</taxon>
        <taxon>Cryptolaemus</taxon>
    </lineage>
</organism>
<reference evidence="7 8" key="1">
    <citation type="journal article" date="2021" name="BMC Biol.">
        <title>Horizontally acquired antibacterial genes associated with adaptive radiation of ladybird beetles.</title>
        <authorList>
            <person name="Li H.S."/>
            <person name="Tang X.F."/>
            <person name="Huang Y.H."/>
            <person name="Xu Z.Y."/>
            <person name="Chen M.L."/>
            <person name="Du X.Y."/>
            <person name="Qiu B.Y."/>
            <person name="Chen P.T."/>
            <person name="Zhang W."/>
            <person name="Slipinski A."/>
            <person name="Escalona H.E."/>
            <person name="Waterhouse R.M."/>
            <person name="Zwick A."/>
            <person name="Pang H."/>
        </authorList>
    </citation>
    <scope>NUCLEOTIDE SEQUENCE [LARGE SCALE GENOMIC DNA]</scope>
    <source>
        <strain evidence="7">SYSU2018</strain>
    </source>
</reference>
<dbReference type="SMART" id="SM00355">
    <property type="entry name" value="ZnF_C2H2"/>
    <property type="match status" value="5"/>
</dbReference>
<evidence type="ECO:0000256" key="5">
    <source>
        <dbReference type="PROSITE-ProRule" id="PRU00042"/>
    </source>
</evidence>
<sequence length="305" mass="35832">MDFSELKTVKTEYDEVDDKSFVKTIIDGEKVYEGNLNTYEFPKVETEQFDEIEDSKAFMKEFNEDEEISHPEIFIKSELGEATEIDNDGYETVFPNIKNELNEEDEDEFIDADEPDWHEDENVEDFAKEEQQGSDVSNTQEVTYEDVEDNANMTPKKYKCEICYYSSSRKYILTNHVKSIHLGIKDHKCTQCSYQTTAKSNLKQHVNSVHLGIKKYKCTECHYRATQRSDLKKHVDSVHIRAKNFKCTECHYRVTHRSDLKKHVDSVHIRAKNFNCTECPYRATQRSDLKKHVNNVHNRAKKIQL</sequence>
<evidence type="ECO:0000256" key="1">
    <source>
        <dbReference type="ARBA" id="ARBA00022723"/>
    </source>
</evidence>
<accession>A0ABD2N0T0</accession>
<keyword evidence="8" id="KW-1185">Reference proteome</keyword>
<dbReference type="InterPro" id="IPR036236">
    <property type="entry name" value="Znf_C2H2_sf"/>
</dbReference>
<dbReference type="AlphaFoldDB" id="A0ABD2N0T0"/>
<feature type="domain" description="C2H2-type" evidence="6">
    <location>
        <begin position="158"/>
        <end position="186"/>
    </location>
</feature>
<keyword evidence="4" id="KW-0862">Zinc</keyword>
<dbReference type="PANTHER" id="PTHR24403:SF109">
    <property type="entry name" value="ZINC FINGER PROTEIN 845-LIKE"/>
    <property type="match status" value="1"/>
</dbReference>
<keyword evidence="2" id="KW-0677">Repeat</keyword>
<gene>
    <name evidence="7" type="ORF">HHI36_022733</name>
</gene>
<protein>
    <recommendedName>
        <fullName evidence="6">C2H2-type domain-containing protein</fullName>
    </recommendedName>
</protein>
<dbReference type="Gene3D" id="3.30.160.60">
    <property type="entry name" value="Classic Zinc Finger"/>
    <property type="match status" value="3"/>
</dbReference>
<evidence type="ECO:0000256" key="2">
    <source>
        <dbReference type="ARBA" id="ARBA00022737"/>
    </source>
</evidence>
<keyword evidence="3 5" id="KW-0863">Zinc-finger</keyword>
<dbReference type="GO" id="GO:0008270">
    <property type="term" value="F:zinc ion binding"/>
    <property type="evidence" value="ECO:0007669"/>
    <property type="project" value="UniProtKB-KW"/>
</dbReference>
<keyword evidence="1" id="KW-0479">Metal-binding</keyword>
<evidence type="ECO:0000256" key="3">
    <source>
        <dbReference type="ARBA" id="ARBA00022771"/>
    </source>
</evidence>
<dbReference type="EMBL" id="JABFTP020000042">
    <property type="protein sequence ID" value="KAL3272251.1"/>
    <property type="molecule type" value="Genomic_DNA"/>
</dbReference>
<comment type="caution">
    <text evidence="7">The sequence shown here is derived from an EMBL/GenBank/DDBJ whole genome shotgun (WGS) entry which is preliminary data.</text>
</comment>
<evidence type="ECO:0000259" key="6">
    <source>
        <dbReference type="PROSITE" id="PS50157"/>
    </source>
</evidence>
<dbReference type="SUPFAM" id="SSF57667">
    <property type="entry name" value="beta-beta-alpha zinc fingers"/>
    <property type="match status" value="3"/>
</dbReference>
<dbReference type="PROSITE" id="PS00028">
    <property type="entry name" value="ZINC_FINGER_C2H2_1"/>
    <property type="match status" value="1"/>
</dbReference>
<dbReference type="PANTHER" id="PTHR24403">
    <property type="entry name" value="ZINC FINGER PROTEIN"/>
    <property type="match status" value="1"/>
</dbReference>
<dbReference type="InterPro" id="IPR013087">
    <property type="entry name" value="Znf_C2H2_type"/>
</dbReference>
<dbReference type="InterPro" id="IPR050688">
    <property type="entry name" value="Zinc_finger/UBP_domain"/>
</dbReference>
<feature type="domain" description="C2H2-type" evidence="6">
    <location>
        <begin position="274"/>
        <end position="302"/>
    </location>
</feature>
<evidence type="ECO:0000313" key="7">
    <source>
        <dbReference type="EMBL" id="KAL3272251.1"/>
    </source>
</evidence>
<proteinExistence type="predicted"/>
<evidence type="ECO:0000313" key="8">
    <source>
        <dbReference type="Proteomes" id="UP001516400"/>
    </source>
</evidence>
<dbReference type="Proteomes" id="UP001516400">
    <property type="component" value="Unassembled WGS sequence"/>
</dbReference>
<dbReference type="PROSITE" id="PS50157">
    <property type="entry name" value="ZINC_FINGER_C2H2_2"/>
    <property type="match status" value="5"/>
</dbReference>
<feature type="domain" description="C2H2-type" evidence="6">
    <location>
        <begin position="245"/>
        <end position="273"/>
    </location>
</feature>